<evidence type="ECO:0000256" key="2">
    <source>
        <dbReference type="SAM" id="Phobius"/>
    </source>
</evidence>
<keyword evidence="2" id="KW-1133">Transmembrane helix</keyword>
<keyword evidence="2" id="KW-0812">Transmembrane</keyword>
<keyword evidence="2" id="KW-0472">Membrane</keyword>
<dbReference type="Proteomes" id="UP000051952">
    <property type="component" value="Unassembled WGS sequence"/>
</dbReference>
<gene>
    <name evidence="3" type="ORF">BSAL_51350</name>
</gene>
<evidence type="ECO:0000313" key="4">
    <source>
        <dbReference type="Proteomes" id="UP000051952"/>
    </source>
</evidence>
<feature type="region of interest" description="Disordered" evidence="1">
    <location>
        <begin position="378"/>
        <end position="397"/>
    </location>
</feature>
<dbReference type="EMBL" id="CYKH01000060">
    <property type="protein sequence ID" value="CUE67254.1"/>
    <property type="molecule type" value="Genomic_DNA"/>
</dbReference>
<organism evidence="3 4">
    <name type="scientific">Bodo saltans</name>
    <name type="common">Flagellated protozoan</name>
    <dbReference type="NCBI Taxonomy" id="75058"/>
    <lineage>
        <taxon>Eukaryota</taxon>
        <taxon>Discoba</taxon>
        <taxon>Euglenozoa</taxon>
        <taxon>Kinetoplastea</taxon>
        <taxon>Metakinetoplastina</taxon>
        <taxon>Eubodonida</taxon>
        <taxon>Bodonidae</taxon>
        <taxon>Bodo</taxon>
    </lineage>
</organism>
<feature type="transmembrane region" description="Helical" evidence="2">
    <location>
        <begin position="55"/>
        <end position="78"/>
    </location>
</feature>
<feature type="region of interest" description="Disordered" evidence="1">
    <location>
        <begin position="1"/>
        <end position="35"/>
    </location>
</feature>
<name>A0A0S4IHP0_BODSA</name>
<accession>A0A0S4IHP0</accession>
<dbReference type="AlphaFoldDB" id="A0A0S4IHP0"/>
<evidence type="ECO:0000256" key="1">
    <source>
        <dbReference type="SAM" id="MobiDB-lite"/>
    </source>
</evidence>
<feature type="transmembrane region" description="Helical" evidence="2">
    <location>
        <begin position="311"/>
        <end position="333"/>
    </location>
</feature>
<sequence length="538" mass="57226">MAPAEKQSLLGGGGGKGEKGGGEKGGGGSGADASGKDGNVDNATFLEDLQRNAHLIIVLTLLISCLGLVITLIVNDVLEYKDLKSRKDGAELALLAGNGLLAVNDEIVHRINGNLTYVSVEASLIATTLAKSSLANQTQRDAFTTYLVTARAASALNYPVLLSTYTNVASSLLLLAYAAIATSAVESAHSQLGFLCLGSHLHRLAAPIHYMSDYVRPSWGTDQYLAFLGSLDEEPCGELLPETLLTDEEWNLLQSAPGLIGAPNPATYNPVTISRNAADLIARGQAWATLFQRTGGMSLKAFDDDLRDARVALGTSCAACVLVVVMLVFAPILSRNTDSARSDIRNIFRTIEATVKLMSKYIQVLHSCSVREGEWTQLQNSGQGSSGKAAGSGALTSGEGRYSGSRFLWRVIEFVQRVRPYLSQSSFGDIENVPITGQSGMVVHSNSVRMDAAAAAQAIRELRLRDLRPDMGMQIVAGTVMCLSLAPFHREADAMGDDATQDLVRNRMSAFIAAVERCVNGTTGVIHSVCGDNLLALF</sequence>
<reference evidence="4" key="1">
    <citation type="submission" date="2015-09" db="EMBL/GenBank/DDBJ databases">
        <authorList>
            <consortium name="Pathogen Informatics"/>
        </authorList>
    </citation>
    <scope>NUCLEOTIDE SEQUENCE [LARGE SCALE GENOMIC DNA]</scope>
    <source>
        <strain evidence="4">Lake Konstanz</strain>
    </source>
</reference>
<keyword evidence="4" id="KW-1185">Reference proteome</keyword>
<proteinExistence type="predicted"/>
<feature type="compositionally biased region" description="Low complexity" evidence="1">
    <location>
        <begin position="381"/>
        <end position="397"/>
    </location>
</feature>
<dbReference type="VEuPathDB" id="TriTrypDB:BSAL_51350"/>
<evidence type="ECO:0000313" key="3">
    <source>
        <dbReference type="EMBL" id="CUE67254.1"/>
    </source>
</evidence>
<protein>
    <submittedName>
        <fullName evidence="3">Uncharacterized protein</fullName>
    </submittedName>
</protein>